<evidence type="ECO:0000256" key="1">
    <source>
        <dbReference type="SAM" id="MobiDB-lite"/>
    </source>
</evidence>
<dbReference type="RefSeq" id="WP_233719247.1">
    <property type="nucleotide sequence ID" value="NZ_JAJUWU010000007.1"/>
</dbReference>
<dbReference type="EMBL" id="JAJUWU010000007">
    <property type="protein sequence ID" value="MCE7028097.1"/>
    <property type="molecule type" value="Genomic_DNA"/>
</dbReference>
<sequence length="122" mass="13347">MTSRYNNDGEPDHVRAADRNAHTRLTSRGPATAETFEQDFDDDRPTADILAFDPATIIGAAIRLCHLGVLSPGEHWRLIRYVAGYADEGDPTARLVLDYLRVDSDADLASSDTAGSSVKEEQ</sequence>
<gene>
    <name evidence="2" type="ORF">LZD57_08860</name>
</gene>
<protein>
    <submittedName>
        <fullName evidence="2">Uncharacterized protein</fullName>
    </submittedName>
</protein>
<proteinExistence type="predicted"/>
<evidence type="ECO:0000313" key="3">
    <source>
        <dbReference type="Proteomes" id="UP001139035"/>
    </source>
</evidence>
<feature type="region of interest" description="Disordered" evidence="1">
    <location>
        <begin position="1"/>
        <end position="40"/>
    </location>
</feature>
<dbReference type="Proteomes" id="UP001139035">
    <property type="component" value="Unassembled WGS sequence"/>
</dbReference>
<reference evidence="2" key="1">
    <citation type="submission" date="2022-01" db="EMBL/GenBank/DDBJ databases">
        <title>Jiella avicenniae sp. nov., a novel endophytic bacterium isolated from bark of Avicennia marina.</title>
        <authorList>
            <person name="Tuo L."/>
        </authorList>
    </citation>
    <scope>NUCLEOTIDE SEQUENCE</scope>
    <source>
        <strain evidence="2">CBK1P-4</strain>
    </source>
</reference>
<accession>A0A9X1NYZ3</accession>
<organism evidence="2 3">
    <name type="scientific">Jiella avicenniae</name>
    <dbReference type="NCBI Taxonomy" id="2907202"/>
    <lineage>
        <taxon>Bacteria</taxon>
        <taxon>Pseudomonadati</taxon>
        <taxon>Pseudomonadota</taxon>
        <taxon>Alphaproteobacteria</taxon>
        <taxon>Hyphomicrobiales</taxon>
        <taxon>Aurantimonadaceae</taxon>
        <taxon>Jiella</taxon>
    </lineage>
</organism>
<comment type="caution">
    <text evidence="2">The sequence shown here is derived from an EMBL/GenBank/DDBJ whole genome shotgun (WGS) entry which is preliminary data.</text>
</comment>
<name>A0A9X1NYZ3_9HYPH</name>
<evidence type="ECO:0000313" key="2">
    <source>
        <dbReference type="EMBL" id="MCE7028097.1"/>
    </source>
</evidence>
<dbReference type="AlphaFoldDB" id="A0A9X1NYZ3"/>
<keyword evidence="3" id="KW-1185">Reference proteome</keyword>
<feature type="compositionally biased region" description="Basic and acidic residues" evidence="1">
    <location>
        <begin position="10"/>
        <end position="21"/>
    </location>
</feature>